<dbReference type="AlphaFoldDB" id="A0A3Q8ETH3"/>
<feature type="binding site" evidence="11 13">
    <location>
        <position position="324"/>
    </location>
    <ligand>
        <name>ATP</name>
        <dbReference type="ChEBI" id="CHEBI:30616"/>
    </ligand>
</feature>
<feature type="binding site" evidence="12">
    <location>
        <position position="118"/>
    </location>
    <ligand>
        <name>(2R)-3-phosphoglycerate</name>
        <dbReference type="ChEBI" id="CHEBI:58272"/>
    </ligand>
</feature>
<evidence type="ECO:0000256" key="4">
    <source>
        <dbReference type="ARBA" id="ARBA00011245"/>
    </source>
</evidence>
<dbReference type="PROSITE" id="PS00111">
    <property type="entry name" value="PGLYCERATE_KINASE"/>
    <property type="match status" value="1"/>
</dbReference>
<dbReference type="Gene3D" id="3.40.50.1260">
    <property type="entry name" value="Phosphoglycerate kinase, N-terminal domain"/>
    <property type="match status" value="2"/>
</dbReference>
<evidence type="ECO:0000256" key="2">
    <source>
        <dbReference type="ARBA" id="ARBA00004496"/>
    </source>
</evidence>
<dbReference type="Pfam" id="PF00162">
    <property type="entry name" value="PGK"/>
    <property type="match status" value="1"/>
</dbReference>
<comment type="caution">
    <text evidence="11">Lacks conserved residue(s) required for the propagation of feature annotation.</text>
</comment>
<comment type="similarity">
    <text evidence="3 11 14">Belongs to the phosphoglycerate kinase family.</text>
</comment>
<evidence type="ECO:0000313" key="16">
    <source>
        <dbReference type="Proteomes" id="UP000266796"/>
    </source>
</evidence>
<proteinExistence type="inferred from homology"/>
<comment type="subunit">
    <text evidence="4 11">Monomer.</text>
</comment>
<dbReference type="PANTHER" id="PTHR11406:SF23">
    <property type="entry name" value="PHOSPHOGLYCERATE KINASE 1, CHLOROPLASTIC-RELATED"/>
    <property type="match status" value="1"/>
</dbReference>
<keyword evidence="11" id="KW-0324">Glycolysis</keyword>
<evidence type="ECO:0000256" key="10">
    <source>
        <dbReference type="ARBA" id="ARBA00022840"/>
    </source>
</evidence>
<dbReference type="PANTHER" id="PTHR11406">
    <property type="entry name" value="PHOSPHOGLYCERATE KINASE"/>
    <property type="match status" value="1"/>
</dbReference>
<dbReference type="HAMAP" id="MF_00145">
    <property type="entry name" value="Phosphoglyc_kinase"/>
    <property type="match status" value="1"/>
</dbReference>
<feature type="binding site" evidence="12">
    <location>
        <position position="151"/>
    </location>
    <ligand>
        <name>(2R)-3-phosphoglycerate</name>
        <dbReference type="ChEBI" id="CHEBI:58272"/>
    </ligand>
</feature>
<keyword evidence="7 11" id="KW-0808">Transferase</keyword>
<feature type="binding site" evidence="11">
    <location>
        <position position="41"/>
    </location>
    <ligand>
        <name>substrate</name>
    </ligand>
</feature>
<feature type="binding site" evidence="12">
    <location>
        <position position="41"/>
    </location>
    <ligand>
        <name>(2R)-3-phosphoglycerate</name>
        <dbReference type="ChEBI" id="CHEBI:58272"/>
    </ligand>
</feature>
<evidence type="ECO:0000313" key="15">
    <source>
        <dbReference type="EMBL" id="AWD32265.1"/>
    </source>
</evidence>
<protein>
    <recommendedName>
        <fullName evidence="5 11">Phosphoglycerate kinase</fullName>
        <ecNumber evidence="5 11">2.7.2.3</ecNumber>
    </recommendedName>
</protein>
<evidence type="ECO:0000256" key="8">
    <source>
        <dbReference type="ARBA" id="ARBA00022741"/>
    </source>
</evidence>
<dbReference type="PIRSF" id="PIRSF000724">
    <property type="entry name" value="Pgk"/>
    <property type="match status" value="1"/>
</dbReference>
<dbReference type="GO" id="GO:0005829">
    <property type="term" value="C:cytosol"/>
    <property type="evidence" value="ECO:0007669"/>
    <property type="project" value="TreeGrafter"/>
</dbReference>
<keyword evidence="9 11" id="KW-0418">Kinase</keyword>
<dbReference type="GO" id="GO:0006094">
    <property type="term" value="P:gluconeogenesis"/>
    <property type="evidence" value="ECO:0007669"/>
    <property type="project" value="TreeGrafter"/>
</dbReference>
<accession>A0A3Q8ETH3</accession>
<keyword evidence="6 11" id="KW-0963">Cytoplasm</keyword>
<dbReference type="GO" id="GO:0006096">
    <property type="term" value="P:glycolytic process"/>
    <property type="evidence" value="ECO:0007669"/>
    <property type="project" value="UniProtKB-UniRule"/>
</dbReference>
<evidence type="ECO:0000256" key="14">
    <source>
        <dbReference type="RuleBase" id="RU000532"/>
    </source>
</evidence>
<dbReference type="FunFam" id="3.40.50.1260:FF:000002">
    <property type="entry name" value="Phosphoglycerate kinase"/>
    <property type="match status" value="1"/>
</dbReference>
<dbReference type="GO" id="GO:0004618">
    <property type="term" value="F:phosphoglycerate kinase activity"/>
    <property type="evidence" value="ECO:0007669"/>
    <property type="project" value="UniProtKB-UniRule"/>
</dbReference>
<evidence type="ECO:0000256" key="3">
    <source>
        <dbReference type="ARBA" id="ARBA00008982"/>
    </source>
</evidence>
<dbReference type="SUPFAM" id="SSF53748">
    <property type="entry name" value="Phosphoglycerate kinase"/>
    <property type="match status" value="1"/>
</dbReference>
<evidence type="ECO:0000256" key="11">
    <source>
        <dbReference type="HAMAP-Rule" id="MF_00145"/>
    </source>
</evidence>
<dbReference type="InterPro" id="IPR001576">
    <property type="entry name" value="Phosphoglycerate_kinase"/>
</dbReference>
<feature type="binding site" evidence="11 13">
    <location>
        <begin position="350"/>
        <end position="353"/>
    </location>
    <ligand>
        <name>ATP</name>
        <dbReference type="ChEBI" id="CHEBI:30616"/>
    </ligand>
</feature>
<dbReference type="KEGG" id="kso:CKSOR_00129"/>
<dbReference type="UniPathway" id="UPA00109">
    <property type="reaction ID" value="UER00185"/>
</dbReference>
<dbReference type="GO" id="GO:0043531">
    <property type="term" value="F:ADP binding"/>
    <property type="evidence" value="ECO:0007669"/>
    <property type="project" value="TreeGrafter"/>
</dbReference>
<dbReference type="GO" id="GO:0005524">
    <property type="term" value="F:ATP binding"/>
    <property type="evidence" value="ECO:0007669"/>
    <property type="project" value="UniProtKB-KW"/>
</dbReference>
<dbReference type="FunFam" id="3.40.50.1260:FF:000001">
    <property type="entry name" value="Phosphoglycerate kinase"/>
    <property type="match status" value="1"/>
</dbReference>
<evidence type="ECO:0000256" key="9">
    <source>
        <dbReference type="ARBA" id="ARBA00022777"/>
    </source>
</evidence>
<comment type="pathway">
    <text evidence="11">Carbohydrate degradation; glycolysis; pyruvate from D-glyceraldehyde 3-phosphate: step 2/5.</text>
</comment>
<dbReference type="PRINTS" id="PR00477">
    <property type="entry name" value="PHGLYCKINASE"/>
</dbReference>
<name>A0A3Q8ETH3_9PROT</name>
<comment type="catalytic activity">
    <reaction evidence="1 11 14">
        <text>(2R)-3-phosphoglycerate + ATP = (2R)-3-phospho-glyceroyl phosphate + ADP</text>
        <dbReference type="Rhea" id="RHEA:14801"/>
        <dbReference type="ChEBI" id="CHEBI:30616"/>
        <dbReference type="ChEBI" id="CHEBI:57604"/>
        <dbReference type="ChEBI" id="CHEBI:58272"/>
        <dbReference type="ChEBI" id="CHEBI:456216"/>
        <dbReference type="EC" id="2.7.2.3"/>
    </reaction>
</comment>
<dbReference type="EC" id="2.7.2.3" evidence="5 11"/>
<comment type="subcellular location">
    <subcellularLocation>
        <location evidence="2 11">Cytoplasm</location>
    </subcellularLocation>
</comment>
<feature type="binding site" evidence="11">
    <location>
        <position position="151"/>
    </location>
    <ligand>
        <name>substrate</name>
    </ligand>
</feature>
<feature type="binding site" evidence="11 12">
    <location>
        <begin position="25"/>
        <end position="27"/>
    </location>
    <ligand>
        <name>substrate</name>
    </ligand>
</feature>
<dbReference type="Proteomes" id="UP000266796">
    <property type="component" value="Chromosome"/>
</dbReference>
<dbReference type="RefSeq" id="WP_108673687.1">
    <property type="nucleotide sequence ID" value="NZ_CP025628.1"/>
</dbReference>
<evidence type="ECO:0000256" key="7">
    <source>
        <dbReference type="ARBA" id="ARBA00022679"/>
    </source>
</evidence>
<evidence type="ECO:0000256" key="13">
    <source>
        <dbReference type="PIRSR" id="PIRSR000724-2"/>
    </source>
</evidence>
<dbReference type="InterPro" id="IPR036043">
    <property type="entry name" value="Phosphoglycerate_kinase_sf"/>
</dbReference>
<sequence>MSINKLSNIIKSLDISNKKVFVRSDMNVPINEDGSISDDTRIRASIPCIKMLLDHGAAVMVTSHLGRPTEGIYDEKYSLYNISQRLSKLIGMEVPLIKNWINGVSVNSGQVVLLENCRFNIGEKKNDEILSRCIASLCDIYVNDAFGTAHRKEATTYGIANFVNLACAGPLLCKELDSLDMIFNNPKKPLVAIVGGSKVSTKLSILKNLSKKVDKMIVGGGILNTFMYSLNLPTGKSLIEKNLSKSALDIIEIMKLRGADIPIPIDVICSNNCNQNSISYNKNIADIGDDDMILDLGPASILILSNIIENAGTIIWNGPLGVFEYEQFSKGTESIARSIANTEAFSIAGGGDTLAAINKYNIQDKIGYISTGGGAFLEYLEGKELPAIQILKKKLL</sequence>
<dbReference type="InterPro" id="IPR015824">
    <property type="entry name" value="Phosphoglycerate_kinase_N"/>
</dbReference>
<keyword evidence="10 11" id="KW-0067">ATP-binding</keyword>
<evidence type="ECO:0000256" key="6">
    <source>
        <dbReference type="ARBA" id="ARBA00022490"/>
    </source>
</evidence>
<evidence type="ECO:0000256" key="5">
    <source>
        <dbReference type="ARBA" id="ARBA00013061"/>
    </source>
</evidence>
<reference evidence="15 16" key="1">
    <citation type="journal article" date="2018" name="Parasitology">
        <title>The reduced genome of Candidatus Kinetoplastibacterium sorsogonicusi, the endosymbiont of Kentomonas sorsogonicus (Trypanosomatidae): loss of the haem-synthesis pathway.</title>
        <authorList>
            <person name="Silva F.M."/>
            <person name="Kostygov A.Y."/>
            <person name="Spodareva V.V."/>
            <person name="Butenko A."/>
            <person name="Tossou R."/>
            <person name="Lukes J."/>
            <person name="Yurchenko V."/>
            <person name="Alves J.M.P."/>
        </authorList>
    </citation>
    <scope>NUCLEOTIDE SEQUENCE [LARGE SCALE GENOMIC DNA]</scope>
    <source>
        <strain evidence="15 16">MF-08</strain>
    </source>
</reference>
<feature type="binding site" evidence="11 12">
    <location>
        <begin position="64"/>
        <end position="67"/>
    </location>
    <ligand>
        <name>substrate</name>
    </ligand>
</feature>
<keyword evidence="8 11" id="KW-0547">Nucleotide-binding</keyword>
<gene>
    <name evidence="11 15" type="primary">pgk</name>
    <name evidence="15" type="ORF">CKSOR_00129</name>
</gene>
<evidence type="ECO:0000256" key="1">
    <source>
        <dbReference type="ARBA" id="ARBA00000642"/>
    </source>
</evidence>
<keyword evidence="16" id="KW-1185">Reference proteome</keyword>
<feature type="binding site" evidence="11 13">
    <location>
        <position position="202"/>
    </location>
    <ligand>
        <name>ATP</name>
        <dbReference type="ChEBI" id="CHEBI:30616"/>
    </ligand>
</feature>
<dbReference type="InterPro" id="IPR015911">
    <property type="entry name" value="Phosphoglycerate_kinase_CS"/>
</dbReference>
<organism evidence="15 16">
    <name type="scientific">Candidatus Kinetoplastidibacterium kentomonadis</name>
    <dbReference type="NCBI Taxonomy" id="1576550"/>
    <lineage>
        <taxon>Bacteria</taxon>
        <taxon>Pseudomonadati</taxon>
        <taxon>Pseudomonadota</taxon>
        <taxon>Betaproteobacteria</taxon>
        <taxon>Candidatus Kinetoplastidibacterium</taxon>
    </lineage>
</organism>
<evidence type="ECO:0000256" key="12">
    <source>
        <dbReference type="PIRSR" id="PIRSR000724-1"/>
    </source>
</evidence>
<dbReference type="EMBL" id="CP025628">
    <property type="protein sequence ID" value="AWD32265.1"/>
    <property type="molecule type" value="Genomic_DNA"/>
</dbReference>
<feature type="binding site" evidence="11">
    <location>
        <position position="118"/>
    </location>
    <ligand>
        <name>substrate</name>
    </ligand>
</feature>
<dbReference type="OrthoDB" id="9808460at2"/>